<evidence type="ECO:0000313" key="2">
    <source>
        <dbReference type="Proteomes" id="UP000712600"/>
    </source>
</evidence>
<dbReference type="PANTHER" id="PTHR31293">
    <property type="entry name" value="RNI-LIKE SUPERFAMILY PROTEIN"/>
    <property type="match status" value="1"/>
</dbReference>
<sequence>TKGSCLSSTVLPYDKAGCSDIGCVAKRWRDLIAFVSDLTLDDSEFLHHEKGKQDRPEIVQSFMDFVDRVLALKSSFRINKFSLKCSSTVDTDRVDGWISSVLARNVSILEVEVDLDEDGLENYQLPPKRFESKTLVELNVGCGV</sequence>
<name>A0A8S9RIB1_BRACR</name>
<dbReference type="EMBL" id="QGKX02000095">
    <property type="protein sequence ID" value="KAF3572436.1"/>
    <property type="molecule type" value="Genomic_DNA"/>
</dbReference>
<dbReference type="Proteomes" id="UP000712600">
    <property type="component" value="Unassembled WGS sequence"/>
</dbReference>
<evidence type="ECO:0008006" key="3">
    <source>
        <dbReference type="Google" id="ProtNLM"/>
    </source>
</evidence>
<dbReference type="InterPro" id="IPR055294">
    <property type="entry name" value="FBL60-like"/>
</dbReference>
<evidence type="ECO:0000313" key="1">
    <source>
        <dbReference type="EMBL" id="KAF3572436.1"/>
    </source>
</evidence>
<reference evidence="1" key="1">
    <citation type="submission" date="2019-12" db="EMBL/GenBank/DDBJ databases">
        <title>Genome sequencing and annotation of Brassica cretica.</title>
        <authorList>
            <person name="Studholme D.J."/>
            <person name="Sarris P."/>
        </authorList>
    </citation>
    <scope>NUCLEOTIDE SEQUENCE</scope>
    <source>
        <strain evidence="1">PFS-109/04</strain>
        <tissue evidence="1">Leaf</tissue>
    </source>
</reference>
<dbReference type="AlphaFoldDB" id="A0A8S9RIB1"/>
<feature type="non-terminal residue" evidence="1">
    <location>
        <position position="144"/>
    </location>
</feature>
<proteinExistence type="predicted"/>
<dbReference type="PANTHER" id="PTHR31293:SF16">
    <property type="entry name" value="RNI-LIKE SUPERFAMILY PROTEIN"/>
    <property type="match status" value="1"/>
</dbReference>
<organism evidence="1 2">
    <name type="scientific">Brassica cretica</name>
    <name type="common">Mustard</name>
    <dbReference type="NCBI Taxonomy" id="69181"/>
    <lineage>
        <taxon>Eukaryota</taxon>
        <taxon>Viridiplantae</taxon>
        <taxon>Streptophyta</taxon>
        <taxon>Embryophyta</taxon>
        <taxon>Tracheophyta</taxon>
        <taxon>Spermatophyta</taxon>
        <taxon>Magnoliopsida</taxon>
        <taxon>eudicotyledons</taxon>
        <taxon>Gunneridae</taxon>
        <taxon>Pentapetalae</taxon>
        <taxon>rosids</taxon>
        <taxon>malvids</taxon>
        <taxon>Brassicales</taxon>
        <taxon>Brassicaceae</taxon>
        <taxon>Brassiceae</taxon>
        <taxon>Brassica</taxon>
    </lineage>
</organism>
<protein>
    <recommendedName>
        <fullName evidence="3">FBD domain-containing protein</fullName>
    </recommendedName>
</protein>
<gene>
    <name evidence="1" type="ORF">F2Q69_00062128</name>
</gene>
<accession>A0A8S9RIB1</accession>
<comment type="caution">
    <text evidence="1">The sequence shown here is derived from an EMBL/GenBank/DDBJ whole genome shotgun (WGS) entry which is preliminary data.</text>
</comment>